<organism evidence="3 4">
    <name type="scientific">Pontiella sulfatireligans</name>
    <dbReference type="NCBI Taxonomy" id="2750658"/>
    <lineage>
        <taxon>Bacteria</taxon>
        <taxon>Pseudomonadati</taxon>
        <taxon>Kiritimatiellota</taxon>
        <taxon>Kiritimatiellia</taxon>
        <taxon>Kiritimatiellales</taxon>
        <taxon>Pontiellaceae</taxon>
        <taxon>Pontiella</taxon>
    </lineage>
</organism>
<protein>
    <recommendedName>
        <fullName evidence="2">C-type lectin domain-containing protein</fullName>
    </recommendedName>
</protein>
<keyword evidence="1" id="KW-0732">Signal</keyword>
<dbReference type="AlphaFoldDB" id="A0A6C2ULI2"/>
<name>A0A6C2ULI2_9BACT</name>
<feature type="domain" description="C-type lectin" evidence="2">
    <location>
        <begin position="32"/>
        <end position="154"/>
    </location>
</feature>
<reference evidence="3 4" key="1">
    <citation type="submission" date="2019-04" db="EMBL/GenBank/DDBJ databases">
        <authorList>
            <person name="Van Vliet M D."/>
        </authorList>
    </citation>
    <scope>NUCLEOTIDE SEQUENCE [LARGE SCALE GENOMIC DNA]</scope>
    <source>
        <strain evidence="3 4">F21</strain>
    </source>
</reference>
<accession>A0A6C2ULI2</accession>
<evidence type="ECO:0000259" key="2">
    <source>
        <dbReference type="PROSITE" id="PS50041"/>
    </source>
</evidence>
<evidence type="ECO:0000256" key="1">
    <source>
        <dbReference type="SAM" id="SignalP"/>
    </source>
</evidence>
<dbReference type="Proteomes" id="UP000346198">
    <property type="component" value="Unassembled WGS sequence"/>
</dbReference>
<dbReference type="EMBL" id="CAAHFH010000002">
    <property type="protein sequence ID" value="VGO20763.1"/>
    <property type="molecule type" value="Genomic_DNA"/>
</dbReference>
<dbReference type="PANTHER" id="PTHR22803">
    <property type="entry name" value="MANNOSE, PHOSPHOLIPASE, LECTIN RECEPTOR RELATED"/>
    <property type="match status" value="1"/>
</dbReference>
<feature type="signal peptide" evidence="1">
    <location>
        <begin position="1"/>
        <end position="21"/>
    </location>
</feature>
<dbReference type="InterPro" id="IPR016186">
    <property type="entry name" value="C-type_lectin-like/link_sf"/>
</dbReference>
<dbReference type="Gene3D" id="3.10.100.10">
    <property type="entry name" value="Mannose-Binding Protein A, subunit A"/>
    <property type="match status" value="1"/>
</dbReference>
<dbReference type="Pfam" id="PF00059">
    <property type="entry name" value="Lectin_C"/>
    <property type="match status" value="1"/>
</dbReference>
<evidence type="ECO:0000313" key="3">
    <source>
        <dbReference type="EMBL" id="VGO20763.1"/>
    </source>
</evidence>
<dbReference type="InterPro" id="IPR050111">
    <property type="entry name" value="C-type_lectin/snaclec_domain"/>
</dbReference>
<keyword evidence="4" id="KW-1185">Reference proteome</keyword>
<sequence>MKVIIIISIWILTLLFSTSHAAILAGPIPNPANGHDYYLLSSQGWLDAENESQSLGGHLATIRSLQENTWVTEQFSSYGGTNRYLWIGLNDITSEGVFEWTSGETVAYTNWDSGEPNNVNGIEDAVYIFSPGETARFPRWNDFDPETELYAIAEVSLKPIYLNIQSNSVFFTSASSTLYRIESISNLVSGSWSTYTNLSATGTNGVVNILTDEDSMYFRGWEL</sequence>
<dbReference type="SUPFAM" id="SSF56436">
    <property type="entry name" value="C-type lectin-like"/>
    <property type="match status" value="1"/>
</dbReference>
<feature type="chain" id="PRO_5025342545" description="C-type lectin domain-containing protein" evidence="1">
    <location>
        <begin position="22"/>
        <end position="223"/>
    </location>
</feature>
<dbReference type="InterPro" id="IPR001304">
    <property type="entry name" value="C-type_lectin-like"/>
</dbReference>
<evidence type="ECO:0000313" key="4">
    <source>
        <dbReference type="Proteomes" id="UP000346198"/>
    </source>
</evidence>
<dbReference type="InterPro" id="IPR016187">
    <property type="entry name" value="CTDL_fold"/>
</dbReference>
<proteinExistence type="predicted"/>
<dbReference type="SMART" id="SM00034">
    <property type="entry name" value="CLECT"/>
    <property type="match status" value="1"/>
</dbReference>
<dbReference type="PROSITE" id="PS50041">
    <property type="entry name" value="C_TYPE_LECTIN_2"/>
    <property type="match status" value="1"/>
</dbReference>
<dbReference type="RefSeq" id="WP_136062280.1">
    <property type="nucleotide sequence ID" value="NZ_CAAHFH010000002.1"/>
</dbReference>
<gene>
    <name evidence="3" type="ORF">SCARR_02830</name>
</gene>